<keyword evidence="4 9" id="KW-0812">Transmembrane</keyword>
<evidence type="ECO:0000313" key="10">
    <source>
        <dbReference type="EMBL" id="OEJ82993.1"/>
    </source>
</evidence>
<keyword evidence="3" id="KW-0813">Transport</keyword>
<feature type="transmembrane region" description="Helical" evidence="9">
    <location>
        <begin position="179"/>
        <end position="200"/>
    </location>
</feature>
<reference evidence="11" key="1">
    <citation type="journal article" date="2016" name="Genome Announc.">
        <title>Genome sequences of three species of Hanseniaspora isolated from spontaneous wine fermentations.</title>
        <authorList>
            <person name="Sternes P.R."/>
            <person name="Lee D."/>
            <person name="Kutyna D.R."/>
            <person name="Borneman A.R."/>
        </authorList>
    </citation>
    <scope>NUCLEOTIDE SEQUENCE [LARGE SCALE GENOMIC DNA]</scope>
    <source>
        <strain evidence="11">AWRI3579</strain>
    </source>
</reference>
<dbReference type="InParanoid" id="A0A1E5R8Y6"/>
<keyword evidence="7 9" id="KW-0496">Mitochondrion</keyword>
<dbReference type="Proteomes" id="UP000095728">
    <property type="component" value="Unassembled WGS sequence"/>
</dbReference>
<evidence type="ECO:0000256" key="8">
    <source>
        <dbReference type="ARBA" id="ARBA00023136"/>
    </source>
</evidence>
<keyword evidence="6 9" id="KW-1133">Transmembrane helix</keyword>
<dbReference type="AlphaFoldDB" id="A0A1E5R8Y6"/>
<gene>
    <name evidence="10" type="ORF">AWRI3579_g3465</name>
</gene>
<dbReference type="EMBL" id="LPNM01000009">
    <property type="protein sequence ID" value="OEJ82993.1"/>
    <property type="molecule type" value="Genomic_DNA"/>
</dbReference>
<keyword evidence="8 9" id="KW-0472">Membrane</keyword>
<evidence type="ECO:0000256" key="4">
    <source>
        <dbReference type="ARBA" id="ARBA00022692"/>
    </source>
</evidence>
<dbReference type="InterPro" id="IPR004686">
    <property type="entry name" value="Mtc"/>
</dbReference>
<keyword evidence="5" id="KW-0029">Amino-acid transport</keyword>
<comment type="caution">
    <text evidence="10">The sequence shown here is derived from an EMBL/GenBank/DDBJ whole genome shotgun (WGS) entry which is preliminary data.</text>
</comment>
<feature type="transmembrane region" description="Helical" evidence="9">
    <location>
        <begin position="271"/>
        <end position="292"/>
    </location>
</feature>
<dbReference type="STRING" id="56408.A0A1E5R8Y6"/>
<evidence type="ECO:0000256" key="5">
    <source>
        <dbReference type="ARBA" id="ARBA00022970"/>
    </source>
</evidence>
<dbReference type="GO" id="GO:0006865">
    <property type="term" value="P:amino acid transport"/>
    <property type="evidence" value="ECO:0007669"/>
    <property type="project" value="UniProtKB-KW"/>
</dbReference>
<proteinExistence type="inferred from homology"/>
<evidence type="ECO:0000313" key="11">
    <source>
        <dbReference type="Proteomes" id="UP000095728"/>
    </source>
</evidence>
<sequence length="329" mass="35759">MASSVTGPVPLPHSRYDLSTYWGRVKHCAEVSDPRELLNTDKDLDAAKKVISDYRNGVLKTTTPEFWEAKKKLDSTIHPDTGEKVLLPFRMSCCVMSNLVVCVGMMTPGLGTMGTMFWQWANQSLNVAINSANSNKSHKMSTSTLITNYTAAVTASCGVAVGLNKLIPKLKNLSPNTKLILGRLVPFAAVVSAGIVNVFLMRGEEIRKGINVFDENGDQVGVSKKAAVVAVGETAASRVINATPIMVVPPLLMVRLQKTILKNKSFMVQQLASLGIITLTSFVALPFALAAFPQHEAIALKHLEPELSNKQLTTKDGKKIETVYFNRGM</sequence>
<dbReference type="GO" id="GO:0005743">
    <property type="term" value="C:mitochondrial inner membrane"/>
    <property type="evidence" value="ECO:0007669"/>
    <property type="project" value="TreeGrafter"/>
</dbReference>
<dbReference type="FunCoup" id="A0A1E5R8Y6">
    <property type="interactions" value="286"/>
</dbReference>
<name>A0A1E5R8Y6_9ASCO</name>
<dbReference type="Pfam" id="PF03820">
    <property type="entry name" value="SFXNs"/>
    <property type="match status" value="1"/>
</dbReference>
<evidence type="ECO:0000256" key="2">
    <source>
        <dbReference type="ARBA" id="ARBA00005974"/>
    </source>
</evidence>
<dbReference type="GO" id="GO:0015075">
    <property type="term" value="F:monoatomic ion transmembrane transporter activity"/>
    <property type="evidence" value="ECO:0007669"/>
    <property type="project" value="InterPro"/>
</dbReference>
<accession>A0A1E5R8Y6</accession>
<evidence type="ECO:0000256" key="1">
    <source>
        <dbReference type="ARBA" id="ARBA00004225"/>
    </source>
</evidence>
<dbReference type="PANTHER" id="PTHR11153:SF6">
    <property type="entry name" value="SIDEROFLEXIN-5"/>
    <property type="match status" value="1"/>
</dbReference>
<keyword evidence="11" id="KW-1185">Reference proteome</keyword>
<comment type="caution">
    <text evidence="9">Lacks conserved residue(s) required for the propagation of feature annotation.</text>
</comment>
<evidence type="ECO:0000256" key="7">
    <source>
        <dbReference type="ARBA" id="ARBA00023128"/>
    </source>
</evidence>
<dbReference type="NCBIfam" id="TIGR00798">
    <property type="entry name" value="mtc"/>
    <property type="match status" value="1"/>
</dbReference>
<dbReference type="GO" id="GO:1990542">
    <property type="term" value="P:mitochondrial transmembrane transport"/>
    <property type="evidence" value="ECO:0007669"/>
    <property type="project" value="TreeGrafter"/>
</dbReference>
<comment type="subcellular location">
    <subcellularLocation>
        <location evidence="1 9">Mitochondrion membrane</location>
        <topology evidence="1 9">Multi-pass membrane protein</topology>
    </subcellularLocation>
</comment>
<protein>
    <recommendedName>
        <fullName evidence="9">Sidoreflexin</fullName>
    </recommendedName>
</protein>
<evidence type="ECO:0000256" key="3">
    <source>
        <dbReference type="ARBA" id="ARBA00022448"/>
    </source>
</evidence>
<organism evidence="10 11">
    <name type="scientific">Hanseniaspora osmophila</name>
    <dbReference type="NCBI Taxonomy" id="56408"/>
    <lineage>
        <taxon>Eukaryota</taxon>
        <taxon>Fungi</taxon>
        <taxon>Dikarya</taxon>
        <taxon>Ascomycota</taxon>
        <taxon>Saccharomycotina</taxon>
        <taxon>Saccharomycetes</taxon>
        <taxon>Saccharomycodales</taxon>
        <taxon>Saccharomycodaceae</taxon>
        <taxon>Hanseniaspora</taxon>
    </lineage>
</organism>
<dbReference type="OrthoDB" id="6608471at2759"/>
<comment type="similarity">
    <text evidence="2 9">Belongs to the sideroflexin family.</text>
</comment>
<evidence type="ECO:0000256" key="6">
    <source>
        <dbReference type="ARBA" id="ARBA00022989"/>
    </source>
</evidence>
<dbReference type="PANTHER" id="PTHR11153">
    <property type="entry name" value="SIDEROFLEXIN"/>
    <property type="match status" value="1"/>
</dbReference>
<evidence type="ECO:0000256" key="9">
    <source>
        <dbReference type="RuleBase" id="RU362000"/>
    </source>
</evidence>